<sequence>MEVEPVYISIGTIITAGSLIGALGVIGGVLIAAYKFFKKPEELEEKTEKIRKTHEEDIRKINEEQCLITYGLLACLKGLKEQGCNGPVTEAINKIEKHLNKQAHDMEE</sequence>
<evidence type="ECO:0000313" key="3">
    <source>
        <dbReference type="Proteomes" id="UP000718012"/>
    </source>
</evidence>
<dbReference type="Proteomes" id="UP000718012">
    <property type="component" value="Unassembled WGS sequence"/>
</dbReference>
<protein>
    <recommendedName>
        <fullName evidence="4">Branched-chain amino acid ABC transporter permease</fullName>
    </recommendedName>
</protein>
<keyword evidence="1" id="KW-0472">Membrane</keyword>
<gene>
    <name evidence="2" type="ORF">K8U81_05340</name>
</gene>
<feature type="transmembrane region" description="Helical" evidence="1">
    <location>
        <begin position="6"/>
        <end position="34"/>
    </location>
</feature>
<evidence type="ECO:0000256" key="1">
    <source>
        <dbReference type="SAM" id="Phobius"/>
    </source>
</evidence>
<comment type="caution">
    <text evidence="2">The sequence shown here is derived from an EMBL/GenBank/DDBJ whole genome shotgun (WGS) entry which is preliminary data.</text>
</comment>
<evidence type="ECO:0008006" key="4">
    <source>
        <dbReference type="Google" id="ProtNLM"/>
    </source>
</evidence>
<evidence type="ECO:0000313" key="2">
    <source>
        <dbReference type="EMBL" id="HJF07601.1"/>
    </source>
</evidence>
<keyword evidence="1" id="KW-1133">Transmembrane helix</keyword>
<dbReference type="AlphaFoldDB" id="A0A921K2Y5"/>
<proteinExistence type="predicted"/>
<organism evidence="2 3">
    <name type="scientific">Phocaeicola coprocola</name>
    <dbReference type="NCBI Taxonomy" id="310298"/>
    <lineage>
        <taxon>Bacteria</taxon>
        <taxon>Pseudomonadati</taxon>
        <taxon>Bacteroidota</taxon>
        <taxon>Bacteroidia</taxon>
        <taxon>Bacteroidales</taxon>
        <taxon>Bacteroidaceae</taxon>
        <taxon>Phocaeicola</taxon>
    </lineage>
</organism>
<keyword evidence="1" id="KW-0812">Transmembrane</keyword>
<reference evidence="2" key="1">
    <citation type="journal article" date="2021" name="PeerJ">
        <title>Extensive microbial diversity within the chicken gut microbiome revealed by metagenomics and culture.</title>
        <authorList>
            <person name="Gilroy R."/>
            <person name="Ravi A."/>
            <person name="Getino M."/>
            <person name="Pursley I."/>
            <person name="Horton D.L."/>
            <person name="Alikhan N.F."/>
            <person name="Baker D."/>
            <person name="Gharbi K."/>
            <person name="Hall N."/>
            <person name="Watson M."/>
            <person name="Adriaenssens E.M."/>
            <person name="Foster-Nyarko E."/>
            <person name="Jarju S."/>
            <person name="Secka A."/>
            <person name="Antonio M."/>
            <person name="Oren A."/>
            <person name="Chaudhuri R.R."/>
            <person name="La Ragione R."/>
            <person name="Hildebrand F."/>
            <person name="Pallen M.J."/>
        </authorList>
    </citation>
    <scope>NUCLEOTIDE SEQUENCE</scope>
    <source>
        <strain evidence="2">CHK165-8395</strain>
    </source>
</reference>
<dbReference type="EMBL" id="DYXD01000116">
    <property type="protein sequence ID" value="HJF07601.1"/>
    <property type="molecule type" value="Genomic_DNA"/>
</dbReference>
<name>A0A921K2Y5_9BACT</name>
<reference evidence="2" key="2">
    <citation type="submission" date="2021-09" db="EMBL/GenBank/DDBJ databases">
        <authorList>
            <person name="Gilroy R."/>
        </authorList>
    </citation>
    <scope>NUCLEOTIDE SEQUENCE</scope>
    <source>
        <strain evidence="2">CHK165-8395</strain>
    </source>
</reference>
<accession>A0A921K2Y5</accession>